<dbReference type="PANTHER" id="PTHR43420">
    <property type="entry name" value="ACETYLTRANSFERASE"/>
    <property type="match status" value="1"/>
</dbReference>
<dbReference type="RefSeq" id="WP_061498087.1">
    <property type="nucleotide sequence ID" value="NZ_CP010951.1"/>
</dbReference>
<keyword evidence="2" id="KW-0012">Acyltransferase</keyword>
<reference evidence="4 5" key="1">
    <citation type="journal article" date="2014" name="Int. J. Syst. Evol. Microbiol.">
        <title>Ramlibacter solisilvae sp. nov., isolated from forest soil, and emended description of the genus Ramlibacter.</title>
        <authorList>
            <person name="Lee H.J."/>
            <person name="Lee S.H."/>
            <person name="Lee S.S."/>
            <person name="Lee J.S."/>
            <person name="Kim Y."/>
            <person name="Kim S.C."/>
            <person name="Jeon C.O."/>
        </authorList>
    </citation>
    <scope>NUCLEOTIDE SEQUENCE [LARGE SCALE GENOMIC DNA]</scope>
    <source>
        <strain evidence="4 5">5-10</strain>
    </source>
</reference>
<dbReference type="CDD" id="cd04301">
    <property type="entry name" value="NAT_SF"/>
    <property type="match status" value="1"/>
</dbReference>
<proteinExistence type="predicted"/>
<evidence type="ECO:0000313" key="5">
    <source>
        <dbReference type="Proteomes" id="UP000070433"/>
    </source>
</evidence>
<sequence length="246" mass="26511">MNERPVLDVEAIERATVAAVAPREVEELPGWLLAFDSVTVNRARSAVPLRHDAPDASVVAEIFERYRARGVSPNFRVAQLAAMAPVERELARLGLPPQQATQVMVAAARDVAGAATGEVQVATEPDEAWAAVFLGEGFDPADGASRVATLRRAKGSLFAGIREGERVVAGGVLALGHGWASIHGMRTALTHRGRGLATRVLAALAREALQRGHDRMVLQVEVANNSATRVYRRCGFGLAWTYAYWR</sequence>
<accession>A0A127JSH3</accession>
<dbReference type="GO" id="GO:0016747">
    <property type="term" value="F:acyltransferase activity, transferring groups other than amino-acyl groups"/>
    <property type="evidence" value="ECO:0007669"/>
    <property type="project" value="InterPro"/>
</dbReference>
<dbReference type="InterPro" id="IPR056935">
    <property type="entry name" value="Rv0428c-like_C"/>
</dbReference>
<feature type="domain" description="N-acetyltransferase" evidence="3">
    <location>
        <begin position="117"/>
        <end position="246"/>
    </location>
</feature>
<dbReference type="InterPro" id="IPR016181">
    <property type="entry name" value="Acyl_CoA_acyltransferase"/>
</dbReference>
<dbReference type="SUPFAM" id="SSF55729">
    <property type="entry name" value="Acyl-CoA N-acyltransferases (Nat)"/>
    <property type="match status" value="1"/>
</dbReference>
<dbReference type="OrthoDB" id="8891651at2"/>
<dbReference type="InterPro" id="IPR050680">
    <property type="entry name" value="YpeA/RimI_acetyltransf"/>
</dbReference>
<name>A0A127JSH3_9BURK</name>
<dbReference type="InterPro" id="IPR000182">
    <property type="entry name" value="GNAT_dom"/>
</dbReference>
<evidence type="ECO:0000256" key="2">
    <source>
        <dbReference type="ARBA" id="ARBA00023315"/>
    </source>
</evidence>
<evidence type="ECO:0000313" key="4">
    <source>
        <dbReference type="EMBL" id="AMO22948.1"/>
    </source>
</evidence>
<dbReference type="AlphaFoldDB" id="A0A127JSH3"/>
<dbReference type="Gene3D" id="3.40.630.30">
    <property type="match status" value="1"/>
</dbReference>
<organism evidence="4 5">
    <name type="scientific">Ramlibacter tataouinensis</name>
    <dbReference type="NCBI Taxonomy" id="94132"/>
    <lineage>
        <taxon>Bacteria</taxon>
        <taxon>Pseudomonadati</taxon>
        <taxon>Pseudomonadota</taxon>
        <taxon>Betaproteobacteria</taxon>
        <taxon>Burkholderiales</taxon>
        <taxon>Comamonadaceae</taxon>
        <taxon>Ramlibacter</taxon>
    </lineage>
</organism>
<keyword evidence="5" id="KW-1185">Reference proteome</keyword>
<dbReference type="EMBL" id="CP010951">
    <property type="protein sequence ID" value="AMO22948.1"/>
    <property type="molecule type" value="Genomic_DNA"/>
</dbReference>
<evidence type="ECO:0000259" key="3">
    <source>
        <dbReference type="PROSITE" id="PS51186"/>
    </source>
</evidence>
<dbReference type="PROSITE" id="PS51186">
    <property type="entry name" value="GNAT"/>
    <property type="match status" value="1"/>
</dbReference>
<keyword evidence="1" id="KW-0808">Transferase</keyword>
<gene>
    <name evidence="4" type="ORF">UC35_08695</name>
</gene>
<protein>
    <recommendedName>
        <fullName evidence="3">N-acetyltransferase domain-containing protein</fullName>
    </recommendedName>
</protein>
<dbReference type="Pfam" id="PF24553">
    <property type="entry name" value="Rv0428c_C"/>
    <property type="match status" value="1"/>
</dbReference>
<dbReference type="Proteomes" id="UP000070433">
    <property type="component" value="Chromosome"/>
</dbReference>
<evidence type="ECO:0000256" key="1">
    <source>
        <dbReference type="ARBA" id="ARBA00022679"/>
    </source>
</evidence>